<feature type="non-terminal residue" evidence="1">
    <location>
        <position position="299"/>
    </location>
</feature>
<evidence type="ECO:0000313" key="1">
    <source>
        <dbReference type="EMBL" id="GAG75784.1"/>
    </source>
</evidence>
<sequence>CQGYQKQEYIHCVKEMVRREIIKEGDYIGIGSLVARRKLKETRAIIRSISNYLKREISNFKIHCFGINLSIIKDKEIFNMINSIDSLTWTFPYLYGRVKMFTRESLIEANTNGKLIEPEFYYISLDATLKYIDFLNLRFRNTLDFKDSYLINKRNQKHNYFFYFNLAKKLTGNDKYIKKLGKVNDIIEFILEVNETFPREPELITDKIPAYTSQKLLFLESKGRKIGRREFIYLLLSAIENAHLDAYKKNGDGEILNNLIKDFYQRVKNAEIELKIIKNCLKYLKLEKSFEMIFPFDDS</sequence>
<dbReference type="AlphaFoldDB" id="X1A205"/>
<dbReference type="EMBL" id="BART01017234">
    <property type="protein sequence ID" value="GAG75784.1"/>
    <property type="molecule type" value="Genomic_DNA"/>
</dbReference>
<accession>X1A205</accession>
<organism evidence="1">
    <name type="scientific">marine sediment metagenome</name>
    <dbReference type="NCBI Taxonomy" id="412755"/>
    <lineage>
        <taxon>unclassified sequences</taxon>
        <taxon>metagenomes</taxon>
        <taxon>ecological metagenomes</taxon>
    </lineage>
</organism>
<reference evidence="1" key="1">
    <citation type="journal article" date="2014" name="Front. Microbiol.">
        <title>High frequency of phylogenetically diverse reductive dehalogenase-homologous genes in deep subseafloor sedimentary metagenomes.</title>
        <authorList>
            <person name="Kawai M."/>
            <person name="Futagami T."/>
            <person name="Toyoda A."/>
            <person name="Takaki Y."/>
            <person name="Nishi S."/>
            <person name="Hori S."/>
            <person name="Arai W."/>
            <person name="Tsubouchi T."/>
            <person name="Morono Y."/>
            <person name="Uchiyama I."/>
            <person name="Ito T."/>
            <person name="Fujiyama A."/>
            <person name="Inagaki F."/>
            <person name="Takami H."/>
        </authorList>
    </citation>
    <scope>NUCLEOTIDE SEQUENCE</scope>
    <source>
        <strain evidence="1">Expedition CK06-06</strain>
    </source>
</reference>
<protein>
    <submittedName>
        <fullName evidence="1">Uncharacterized protein</fullName>
    </submittedName>
</protein>
<proteinExistence type="predicted"/>
<feature type="non-terminal residue" evidence="1">
    <location>
        <position position="1"/>
    </location>
</feature>
<name>X1A205_9ZZZZ</name>
<gene>
    <name evidence="1" type="ORF">S01H4_32868</name>
</gene>
<comment type="caution">
    <text evidence="1">The sequence shown here is derived from an EMBL/GenBank/DDBJ whole genome shotgun (WGS) entry which is preliminary data.</text>
</comment>